<dbReference type="EMBL" id="ARPM03000017">
    <property type="protein sequence ID" value="ETZ05533.1"/>
    <property type="molecule type" value="Genomic_DNA"/>
</dbReference>
<proteinExistence type="predicted"/>
<evidence type="ECO:0000313" key="2">
    <source>
        <dbReference type="EMBL" id="ETZ05533.1"/>
    </source>
</evidence>
<dbReference type="RefSeq" id="WP_006289839.1">
    <property type="nucleotide sequence ID" value="NZ_ARPM03000017.1"/>
</dbReference>
<dbReference type="Proteomes" id="UP000026922">
    <property type="component" value="Unassembled WGS sequence"/>
</dbReference>
<gene>
    <name evidence="2" type="ORF">K737_300027</name>
</gene>
<accession>A0A061JIQ6</accession>
<feature type="transmembrane region" description="Helical" evidence="1">
    <location>
        <begin position="5"/>
        <end position="23"/>
    </location>
</feature>
<name>A0A061JIQ6_9PROT</name>
<reference evidence="2 3" key="1">
    <citation type="journal article" date="2013" name="Genome Announc.">
        <title>Draft Genome Sequence of Holospora undulata Strain HU1, a Micronucleus-Specific Symbiont of the Ciliate Paramecium caudatum.</title>
        <authorList>
            <person name="Dohra H."/>
            <person name="Suzuki H."/>
            <person name="Suzuki T."/>
            <person name="Tanaka K."/>
            <person name="Fujishima M."/>
        </authorList>
    </citation>
    <scope>NUCLEOTIDE SEQUENCE [LARGE SCALE GENOMIC DNA]</scope>
    <source>
        <strain evidence="2 3">HU1</strain>
    </source>
</reference>
<comment type="caution">
    <text evidence="2">The sequence shown here is derived from an EMBL/GenBank/DDBJ whole genome shotgun (WGS) entry which is preliminary data.</text>
</comment>
<organism evidence="2 3">
    <name type="scientific">Holospora undulata HU1</name>
    <dbReference type="NCBI Taxonomy" id="1321371"/>
    <lineage>
        <taxon>Bacteria</taxon>
        <taxon>Pseudomonadati</taxon>
        <taxon>Pseudomonadota</taxon>
        <taxon>Alphaproteobacteria</taxon>
        <taxon>Holosporales</taxon>
        <taxon>Holosporaceae</taxon>
        <taxon>Holospora</taxon>
    </lineage>
</organism>
<keyword evidence="1" id="KW-0812">Transmembrane</keyword>
<evidence type="ECO:0000313" key="3">
    <source>
        <dbReference type="Proteomes" id="UP000026922"/>
    </source>
</evidence>
<evidence type="ECO:0000256" key="1">
    <source>
        <dbReference type="SAM" id="Phobius"/>
    </source>
</evidence>
<keyword evidence="3" id="KW-1185">Reference proteome</keyword>
<protein>
    <submittedName>
        <fullName evidence="2">Uncharacterized protein</fullName>
    </submittedName>
</protein>
<sequence length="1201" mass="139816">MRKKILLALIINGFGGFFVEFFFQNSYGTPVGNENHPENQQSAALEAELNTLETTLANEFVSKKCEGHYSQEASCVLIDNFDDPAGLQKILNRNASGATALRQALMKVTPERFFEVMRALAPGVCKYVLRVLNNINPEIFGELFDKRLKDIDLCKKKNFFNLNISDENYDWHKVHASGKNFFCLGKVLFVLNRAFNSGIYVDVKKVRDTLYSLRKYNSLSNIVENLVFFLRDFGMVHYSFFPVVAALGRVSVFENDPFGSDTILKACKVALERSPFSASDSFKVKSGQGHRDSFSDSLLNFISRNSGTSEDIAWIFNVCVVGKILNDEDFFELIQKFKNPLALHQILKFSFKGVCENFMHPDVFSRIYSCLLSSDDLTNKKIVFDFLSELSEYARLFDLALRNLFYKEGAFIETLKYLSIWGKQDLFKYAVNTFFENPENFLKELDSIFSELDYVVKEKKINNFFSVLTESNPEFFYRVLDFFAKDTGWTGQGLFFSEMMRRIQQSVLLNAVFNSEDTYSQILKFFIEKDRADTLGGGRIRLLQELSKAYPGVEKNLLVEILKNLPNYTKDTDLKQLESLKRVLAPRLKRMEITIQDDWKIFLDCGVIELGKFSENDKVFHFVRDMMRHLSLSQKNKLLENVLSYDAFSIKRQAHYLEIIGISFNDISDHSKRSIKNNLYQIFKMDNFYLFLKFKHLIDQEFSNNRINEELDKNQINQELNYNRINEELDSSLSFVYKSAYDNLSLFGKYFNIITSKDSSLNNRENALQFFHNESIKEGGKYFVWNLFKSFPYGDDSSSSCVKALVDFKLKTIRKKMDRSSTEYGAALRKSEEDLSLFFENQKIDVKVDFFERIKNNVNHAYPSNYTFYFSNNFFNKILNSIKGENFSINEENLSVLRQKLECVVDSYNRFRDPESVEEAIAGFSLCAQEVFDFMKKVEKFEDINDSGFLKFLEEGDVEEKNLCYQGMSKFINDSRENYDFLIGKINHVLKTEQFSNYLIQKENRNFIFEEISKFLAGYIQRKKFPKLYIEGKKDEDILYFGEINFQGMCGFFKQFSEKYFNARMKERKQLLEECVVFCLKAVNEEVSQIQYVESNIFHRFLKPLRESSKKSINQYVESGMHREDFRAFHPYNLLKMFFSGVMNGGMFGRSGQGKKRCPSGVIADLVKTIADINRNALEDEFQNSPITSFGLCDEELPKKR</sequence>
<keyword evidence="1" id="KW-0472">Membrane</keyword>
<keyword evidence="1" id="KW-1133">Transmembrane helix</keyword>
<dbReference type="AlphaFoldDB" id="A0A061JIQ6"/>